<dbReference type="GO" id="GO:0006355">
    <property type="term" value="P:regulation of DNA-templated transcription"/>
    <property type="evidence" value="ECO:0007669"/>
    <property type="project" value="InterPro"/>
</dbReference>
<dbReference type="Gene3D" id="3.40.50.300">
    <property type="entry name" value="P-loop containing nucleotide triphosphate hydrolases"/>
    <property type="match status" value="1"/>
</dbReference>
<dbReference type="SUPFAM" id="SSF48452">
    <property type="entry name" value="TPR-like"/>
    <property type="match status" value="1"/>
</dbReference>
<proteinExistence type="predicted"/>
<dbReference type="Pfam" id="PF13191">
    <property type="entry name" value="AAA_16"/>
    <property type="match status" value="1"/>
</dbReference>
<dbReference type="InterPro" id="IPR000792">
    <property type="entry name" value="Tscrpt_reg_LuxR_C"/>
</dbReference>
<dbReference type="KEGG" id="sact:DMT42_01715"/>
<evidence type="ECO:0000259" key="3">
    <source>
        <dbReference type="PROSITE" id="PS50043"/>
    </source>
</evidence>
<dbReference type="RefSeq" id="WP_110626103.1">
    <property type="nucleotide sequence ID" value="NZ_CP029788.1"/>
</dbReference>
<dbReference type="SMART" id="SM00421">
    <property type="entry name" value="HTH_LUXR"/>
    <property type="match status" value="1"/>
</dbReference>
<name>A0A2U9NV83_STRAS</name>
<sequence length="932" mass="100058">MTEDDLVGRGRELAALERRLDDARDGRGGLVLVEGEAGAGKTALAHALARRARRRGARVAWGACLEGEGTAPYRPWVQILADLRPGPATADLTAPAPDDRSRYQVFDAVTQTLRTAAGAAALLVVLDDLHWADAASLRLLQWTASALADDKVLLVGLYRGREPFSYAEAEAVLRAVGRERAARTLALGALAPDEVAALAERALGRTPEEDLLDVVRERCEGNPLFVLEMLRLAQDAPRMPGRAVLPGRLPATVREAVGRRLGRLDPDVRLILRQASVLGREFTLPLLAALTAGTPDALLDHLDAAVAAELVTDLDGHTFRFAHVLTQEVLAAELPSTARRRLHARAATALAAAPGGSPDAVAHHLRQAAPLTGGADALAATRAAADRARAQLAHEHAAFQYRQALGLLPLVDGSEAQRPDLLLELARCAFRSGAVDEAWRACKEAADLGRAAGDATVVADAATVVRGITNSPLTAELHALSEDALTLLGDDDPVRRARLLAQSAATLDPFAGARAPETSHRALLAAEACGDPDALFLALQARHTALVDGRHVLERLAIGERALRLGRDTGRAEPTAWGHAWRMDAFWELGRRVQLDAELAAFSDLVARMKEPLWQWRLLRVRACLALYEGRFDDARDLAERALAIGRRGGHEGAAFLDLVFRSHLAVLSGRGFPEVEAGVRAFVAEGPFLAAGWLADVLVAQGRTAEAAGLWRTIAPAVRDFPRHAPEWIVAQTTSAHLAVRFDDRATAALLHDELLPYADRHVTAAAHNPSGGPVTLCLGVLAGYLGDRPAAERHLHAALASCRATGSPPYEAWTHLETALVLSRRRPPDPRGAAEHLAAARALAERLGMRPLLDRIAAAEPAGRTSVLTPREEEVAALVKDGLSNRQIARRLHMAERTAENHVTHILTKLGFDSRARIAAWYASQDRDRG</sequence>
<keyword evidence="2" id="KW-0067">ATP-binding</keyword>
<dbReference type="InterPro" id="IPR027417">
    <property type="entry name" value="P-loop_NTPase"/>
</dbReference>
<dbReference type="InterPro" id="IPR041664">
    <property type="entry name" value="AAA_16"/>
</dbReference>
<evidence type="ECO:0000313" key="5">
    <source>
        <dbReference type="Proteomes" id="UP000247634"/>
    </source>
</evidence>
<dbReference type="InterPro" id="IPR016032">
    <property type="entry name" value="Sig_transdc_resp-reg_C-effctor"/>
</dbReference>
<dbReference type="Gene3D" id="1.10.10.10">
    <property type="entry name" value="Winged helix-like DNA-binding domain superfamily/Winged helix DNA-binding domain"/>
    <property type="match status" value="1"/>
</dbReference>
<accession>A0A2U9NV83</accession>
<dbReference type="GO" id="GO:0005737">
    <property type="term" value="C:cytoplasm"/>
    <property type="evidence" value="ECO:0007669"/>
    <property type="project" value="TreeGrafter"/>
</dbReference>
<keyword evidence="5" id="KW-1185">Reference proteome</keyword>
<dbReference type="PANTHER" id="PTHR16305">
    <property type="entry name" value="TESTICULAR SOLUBLE ADENYLYL CYCLASE"/>
    <property type="match status" value="1"/>
</dbReference>
<dbReference type="GO" id="GO:0005524">
    <property type="term" value="F:ATP binding"/>
    <property type="evidence" value="ECO:0007669"/>
    <property type="project" value="UniProtKB-KW"/>
</dbReference>
<protein>
    <recommendedName>
        <fullName evidence="3">HTH luxR-type domain-containing protein</fullName>
    </recommendedName>
</protein>
<evidence type="ECO:0000256" key="1">
    <source>
        <dbReference type="ARBA" id="ARBA00022741"/>
    </source>
</evidence>
<evidence type="ECO:0000256" key="2">
    <source>
        <dbReference type="ARBA" id="ARBA00022840"/>
    </source>
</evidence>
<dbReference type="SUPFAM" id="SSF52540">
    <property type="entry name" value="P-loop containing nucleoside triphosphate hydrolases"/>
    <property type="match status" value="1"/>
</dbReference>
<dbReference type="Pfam" id="PF00196">
    <property type="entry name" value="GerE"/>
    <property type="match status" value="1"/>
</dbReference>
<gene>
    <name evidence="4" type="ORF">DMT42_01715</name>
</gene>
<reference evidence="4 5" key="1">
    <citation type="submission" date="2018-06" db="EMBL/GenBank/DDBJ databases">
        <title>The complete genome sequence of a nosiheptide producer Streptomyces actuosus ATCC 25421: deducing the ability of producing a new class III lantibiotics.</title>
        <authorList>
            <person name="Liu W."/>
            <person name="Sun F."/>
            <person name="Hu Y."/>
        </authorList>
    </citation>
    <scope>NUCLEOTIDE SEQUENCE [LARGE SCALE GENOMIC DNA]</scope>
    <source>
        <strain evidence="4 5">ATCC 25421</strain>
    </source>
</reference>
<organism evidence="4 5">
    <name type="scientific">Streptomyces actuosus</name>
    <dbReference type="NCBI Taxonomy" id="1885"/>
    <lineage>
        <taxon>Bacteria</taxon>
        <taxon>Bacillati</taxon>
        <taxon>Actinomycetota</taxon>
        <taxon>Actinomycetes</taxon>
        <taxon>Kitasatosporales</taxon>
        <taxon>Streptomycetaceae</taxon>
        <taxon>Streptomyces</taxon>
    </lineage>
</organism>
<dbReference type="EMBL" id="CP029788">
    <property type="protein sequence ID" value="AWT41167.1"/>
    <property type="molecule type" value="Genomic_DNA"/>
</dbReference>
<dbReference type="GO" id="GO:0004016">
    <property type="term" value="F:adenylate cyclase activity"/>
    <property type="evidence" value="ECO:0007669"/>
    <property type="project" value="TreeGrafter"/>
</dbReference>
<dbReference type="PRINTS" id="PR00038">
    <property type="entry name" value="HTHLUXR"/>
</dbReference>
<dbReference type="InterPro" id="IPR011990">
    <property type="entry name" value="TPR-like_helical_dom_sf"/>
</dbReference>
<evidence type="ECO:0000313" key="4">
    <source>
        <dbReference type="EMBL" id="AWT41167.1"/>
    </source>
</evidence>
<dbReference type="CDD" id="cd06170">
    <property type="entry name" value="LuxR_C_like"/>
    <property type="match status" value="1"/>
</dbReference>
<dbReference type="AlphaFoldDB" id="A0A2U9NV83"/>
<dbReference type="Proteomes" id="UP000247634">
    <property type="component" value="Chromosome"/>
</dbReference>
<dbReference type="SUPFAM" id="SSF46894">
    <property type="entry name" value="C-terminal effector domain of the bipartite response regulators"/>
    <property type="match status" value="1"/>
</dbReference>
<dbReference type="InterPro" id="IPR036388">
    <property type="entry name" value="WH-like_DNA-bd_sf"/>
</dbReference>
<keyword evidence="1" id="KW-0547">Nucleotide-binding</keyword>
<feature type="domain" description="HTH luxR-type" evidence="3">
    <location>
        <begin position="863"/>
        <end position="928"/>
    </location>
</feature>
<dbReference type="OrthoDB" id="134712at2"/>
<dbReference type="GO" id="GO:0003677">
    <property type="term" value="F:DNA binding"/>
    <property type="evidence" value="ECO:0007669"/>
    <property type="project" value="InterPro"/>
</dbReference>
<dbReference type="PROSITE" id="PS50043">
    <property type="entry name" value="HTH_LUXR_2"/>
    <property type="match status" value="1"/>
</dbReference>
<dbReference type="PANTHER" id="PTHR16305:SF35">
    <property type="entry name" value="TRANSCRIPTIONAL ACTIVATOR DOMAIN"/>
    <property type="match status" value="1"/>
</dbReference>